<keyword evidence="2" id="KW-1185">Reference proteome</keyword>
<dbReference type="PATRIC" id="fig|595434.4.peg.4149"/>
<evidence type="ECO:0000313" key="2">
    <source>
        <dbReference type="Proteomes" id="UP000036367"/>
    </source>
</evidence>
<reference evidence="1" key="1">
    <citation type="submission" date="2015-05" db="EMBL/GenBank/DDBJ databases">
        <title>Permanent draft genome of Rhodopirellula islandicus K833.</title>
        <authorList>
            <person name="Kizina J."/>
            <person name="Richter M."/>
            <person name="Glockner F.O."/>
            <person name="Harder J."/>
        </authorList>
    </citation>
    <scope>NUCLEOTIDE SEQUENCE [LARGE SCALE GENOMIC DNA]</scope>
    <source>
        <strain evidence="1">K833</strain>
    </source>
</reference>
<dbReference type="STRING" id="595434.RISK_004372"/>
<evidence type="ECO:0000313" key="1">
    <source>
        <dbReference type="EMBL" id="KLU03581.1"/>
    </source>
</evidence>
<dbReference type="AlphaFoldDB" id="A0A0J1BAR2"/>
<proteinExistence type="predicted"/>
<accession>A0A0J1BAR2</accession>
<gene>
    <name evidence="1" type="ORF">RISK_004372</name>
</gene>
<dbReference type="Proteomes" id="UP000036367">
    <property type="component" value="Unassembled WGS sequence"/>
</dbReference>
<protein>
    <submittedName>
        <fullName evidence="1">Uncharacterized protein</fullName>
    </submittedName>
</protein>
<dbReference type="EMBL" id="LECT01000035">
    <property type="protein sequence ID" value="KLU03581.1"/>
    <property type="molecule type" value="Genomic_DNA"/>
</dbReference>
<name>A0A0J1BAR2_RHOIS</name>
<comment type="caution">
    <text evidence="1">The sequence shown here is derived from an EMBL/GenBank/DDBJ whole genome shotgun (WGS) entry which is preliminary data.</text>
</comment>
<sequence length="38" mass="4199">MDASVRSRLLLAFGGRSLQDQSFPAPGFHVRFFSIPSC</sequence>
<organism evidence="1 2">
    <name type="scientific">Rhodopirellula islandica</name>
    <dbReference type="NCBI Taxonomy" id="595434"/>
    <lineage>
        <taxon>Bacteria</taxon>
        <taxon>Pseudomonadati</taxon>
        <taxon>Planctomycetota</taxon>
        <taxon>Planctomycetia</taxon>
        <taxon>Pirellulales</taxon>
        <taxon>Pirellulaceae</taxon>
        <taxon>Rhodopirellula</taxon>
    </lineage>
</organism>